<dbReference type="AlphaFoldDB" id="A0A4Y7N380"/>
<sequence length="881" mass="100481">MKYYASLKGWQENFSTSWSTIVKMLHLYFLLTQARHTTGPEPKNIAYDADNEKRRKEQLKRLFERTSEQVEEEANLLQELRKIEARKKDRERKTQDLQKLITAADSGGSVTGAATDHSPSTHRGTPPDKKQQIRKKNTPFVTPKAKLELLPSVETPSTGIKFPEFKASGVFLRSQRMKLPPSVGQKKSKAIEQMLTELGLELNPMPTEDICQNFNELRSDLVLLYELKLGLSTCEYELQALRHQYEALAPGKTLEIPPSLLSNNDPTIQPEEIPTRPKTLSEVIDIVGSAATPMLDETTPVYNLSNHMIMRLFELKEQQRLSTATIFMKKIEDFKEVSRRSDEEECLRKKQELEERLVPKRESQVDVERTIQRLQDEARQRFQQKEDQINQKLKEIKSIQEKELQEDLKKKTLELHVAEAKRRKGMSSSKLESLLKLLNESVTACQERDSFLQTVQMKLDRVTALKAQFQVVVNNANHEDPLNSAIRSENIVKQVEDLVEVIRDDIVKNNAIVQEKNASSKRQQPQPALPSSVVMPVTSSAVKQEHRNDQHGRFEKKTSAPNGELEDLNFVRKEDLVVYSQLQSELRQYEANTAAFSGDLSLKTLRFELQKAVLHPVNEISDQSGQHLQDKLDRLRSLLQGNSVHVGSRMVRATEHPGGLEYCTNLLARRLVAQGEDQVNVNPKAAFPIAAIITELWLEFPVFGRLVLAHFYRQCPYLVPYYLPQQEGQSNEDYYKSLGYRYSGGKVEQQPTYLKRMSGVVRLYAAVLISLPRRNQPHPHGLEHAWRYLAALLNLSPRNDITAAILVEFLTVAGSAMSKEYGKQFQKMLHLICTEYFTMIRNVTPKGSGGGPVTRLEEFLHESITKGGISPPAGQLSPRFW</sequence>
<evidence type="ECO:0000256" key="10">
    <source>
        <dbReference type="ARBA" id="ARBA00023132"/>
    </source>
</evidence>
<dbReference type="InterPro" id="IPR038506">
    <property type="entry name" value="GLE1-like_sf"/>
</dbReference>
<feature type="region of interest" description="Disordered" evidence="17">
    <location>
        <begin position="101"/>
        <end position="134"/>
    </location>
</feature>
<dbReference type="GO" id="GO:0045892">
    <property type="term" value="P:negative regulation of DNA-templated transcription"/>
    <property type="evidence" value="ECO:0007669"/>
    <property type="project" value="InterPro"/>
</dbReference>
<dbReference type="PANTHER" id="PTHR12960:SF0">
    <property type="entry name" value="MRNA EXPORT FACTOR GLE1"/>
    <property type="match status" value="1"/>
</dbReference>
<dbReference type="GO" id="GO:0031369">
    <property type="term" value="F:translation initiation factor binding"/>
    <property type="evidence" value="ECO:0007669"/>
    <property type="project" value="TreeGrafter"/>
</dbReference>
<dbReference type="FunFam" id="1.25.40.510:FF:000001">
    <property type="entry name" value="Nucleoporin GLE1 isoform 1"/>
    <property type="match status" value="1"/>
</dbReference>
<keyword evidence="7" id="KW-0653">Protein transport</keyword>
<evidence type="ECO:0000256" key="9">
    <source>
        <dbReference type="ARBA" id="ARBA00023054"/>
    </source>
</evidence>
<keyword evidence="11" id="KW-0539">Nucleus</keyword>
<evidence type="ECO:0000256" key="15">
    <source>
        <dbReference type="ARBA" id="ARBA00030897"/>
    </source>
</evidence>
<evidence type="ECO:0000256" key="12">
    <source>
        <dbReference type="ARBA" id="ARBA00024680"/>
    </source>
</evidence>
<evidence type="ECO:0000256" key="5">
    <source>
        <dbReference type="ARBA" id="ARBA00022490"/>
    </source>
</evidence>
<evidence type="ECO:0000256" key="4">
    <source>
        <dbReference type="ARBA" id="ARBA00022448"/>
    </source>
</evidence>
<feature type="coiled-coil region" evidence="16">
    <location>
        <begin position="371"/>
        <end position="421"/>
    </location>
</feature>
<evidence type="ECO:0000313" key="19">
    <source>
        <dbReference type="EMBL" id="SVE86155.1"/>
    </source>
</evidence>
<keyword evidence="9 16" id="KW-0175">Coiled coil</keyword>
<evidence type="ECO:0000256" key="1">
    <source>
        <dbReference type="ARBA" id="ARBA00004496"/>
    </source>
</evidence>
<reference evidence="21" key="1">
    <citation type="submission" date="2018-08" db="EMBL/GenBank/DDBJ databases">
        <authorList>
            <person name="Cornetti L."/>
        </authorList>
    </citation>
    <scope>NUCLEOTIDE SEQUENCE</scope>
    <source>
        <strain evidence="19">IL-B-3</strain>
        <strain evidence="20">IL-KYN-4</strain>
        <strain evidence="21">IL-NS-13</strain>
    </source>
</reference>
<feature type="domain" description="DNA methyltransferase 1-associated 1" evidence="18">
    <location>
        <begin position="72"/>
        <end position="254"/>
    </location>
</feature>
<dbReference type="GO" id="GO:0005737">
    <property type="term" value="C:cytoplasm"/>
    <property type="evidence" value="ECO:0007669"/>
    <property type="project" value="UniProtKB-SubCell"/>
</dbReference>
<feature type="coiled-coil region" evidence="16">
    <location>
        <begin position="49"/>
        <end position="100"/>
    </location>
</feature>
<dbReference type="GO" id="GO:0044614">
    <property type="term" value="C:nuclear pore cytoplasmic filaments"/>
    <property type="evidence" value="ECO:0007669"/>
    <property type="project" value="TreeGrafter"/>
</dbReference>
<dbReference type="EMBL" id="LR017790">
    <property type="protein sequence ID" value="SVE87409.1"/>
    <property type="molecule type" value="mRNA"/>
</dbReference>
<dbReference type="GO" id="GO:0005543">
    <property type="term" value="F:phospholipid binding"/>
    <property type="evidence" value="ECO:0007669"/>
    <property type="project" value="TreeGrafter"/>
</dbReference>
<keyword evidence="6" id="KW-0509">mRNA transport</keyword>
<evidence type="ECO:0000256" key="6">
    <source>
        <dbReference type="ARBA" id="ARBA00022816"/>
    </source>
</evidence>
<evidence type="ECO:0000313" key="20">
    <source>
        <dbReference type="EMBL" id="SVE86783.1"/>
    </source>
</evidence>
<dbReference type="InterPro" id="IPR012476">
    <property type="entry name" value="GLE1"/>
</dbReference>
<evidence type="ECO:0000313" key="21">
    <source>
        <dbReference type="EMBL" id="SVE87409.1"/>
    </source>
</evidence>
<evidence type="ECO:0000259" key="18">
    <source>
        <dbReference type="Pfam" id="PF05499"/>
    </source>
</evidence>
<keyword evidence="8" id="KW-0811">Translocation</keyword>
<dbReference type="Gene3D" id="1.25.40.510">
    <property type="entry name" value="GLE1-like"/>
    <property type="match status" value="1"/>
</dbReference>
<keyword evidence="5" id="KW-0963">Cytoplasm</keyword>
<comment type="subcellular location">
    <subcellularLocation>
        <location evidence="1">Cytoplasm</location>
    </subcellularLocation>
    <subcellularLocation>
        <location evidence="2">Nucleus</location>
        <location evidence="2">Nuclear pore complex</location>
    </subcellularLocation>
</comment>
<dbReference type="EMBL" id="LR016536">
    <property type="protein sequence ID" value="SVE86155.1"/>
    <property type="molecule type" value="mRNA"/>
</dbReference>
<protein>
    <recommendedName>
        <fullName evidence="13">mRNA export factor GLE1</fullName>
    </recommendedName>
    <alternativeName>
        <fullName evidence="15">GLE1 RNA export mediator</fullName>
    </alternativeName>
    <alternativeName>
        <fullName evidence="14">Nucleoporin GLE1</fullName>
    </alternativeName>
</protein>
<evidence type="ECO:0000256" key="14">
    <source>
        <dbReference type="ARBA" id="ARBA00029983"/>
    </source>
</evidence>
<dbReference type="GO" id="GO:0016973">
    <property type="term" value="P:poly(A)+ mRNA export from nucleus"/>
    <property type="evidence" value="ECO:0007669"/>
    <property type="project" value="InterPro"/>
</dbReference>
<evidence type="ECO:0000256" key="3">
    <source>
        <dbReference type="ARBA" id="ARBA00011056"/>
    </source>
</evidence>
<dbReference type="GO" id="GO:0015031">
    <property type="term" value="P:protein transport"/>
    <property type="evidence" value="ECO:0007669"/>
    <property type="project" value="UniProtKB-KW"/>
</dbReference>
<organism evidence="21">
    <name type="scientific">Daphnia similis</name>
    <dbReference type="NCBI Taxonomy" id="35528"/>
    <lineage>
        <taxon>Eukaryota</taxon>
        <taxon>Metazoa</taxon>
        <taxon>Ecdysozoa</taxon>
        <taxon>Arthropoda</taxon>
        <taxon>Crustacea</taxon>
        <taxon>Branchiopoda</taxon>
        <taxon>Diplostraca</taxon>
        <taxon>Cladocera</taxon>
        <taxon>Anomopoda</taxon>
        <taxon>Daphniidae</taxon>
        <taxon>Daphnia</taxon>
        <taxon>Daphnia similis group</taxon>
    </lineage>
</organism>
<proteinExistence type="evidence at transcript level"/>
<evidence type="ECO:0000256" key="11">
    <source>
        <dbReference type="ARBA" id="ARBA00023242"/>
    </source>
</evidence>
<comment type="similarity">
    <text evidence="3">Belongs to the GLE1 family.</text>
</comment>
<comment type="function">
    <text evidence="12">Required for the export of mRNAs containing poly(A) tails from the nucleus into the cytoplasm. May be involved in the terminal step of the mRNA transport through the nuclear pore complex (NPC).</text>
</comment>
<dbReference type="PANTHER" id="PTHR12960">
    <property type="entry name" value="GLE-1-RELATED"/>
    <property type="match status" value="1"/>
</dbReference>
<keyword evidence="4" id="KW-0813">Transport</keyword>
<accession>A0A4Y7N380</accession>
<dbReference type="Pfam" id="PF05499">
    <property type="entry name" value="DMAP1"/>
    <property type="match status" value="1"/>
</dbReference>
<evidence type="ECO:0000256" key="7">
    <source>
        <dbReference type="ARBA" id="ARBA00022927"/>
    </source>
</evidence>
<feature type="compositionally biased region" description="Basic and acidic residues" evidence="17">
    <location>
        <begin position="543"/>
        <end position="558"/>
    </location>
</feature>
<dbReference type="EMBL" id="LR017164">
    <property type="protein sequence ID" value="SVE86783.1"/>
    <property type="molecule type" value="mRNA"/>
</dbReference>
<evidence type="ECO:0000256" key="13">
    <source>
        <dbReference type="ARBA" id="ARBA00026227"/>
    </source>
</evidence>
<keyword evidence="10" id="KW-0906">Nuclear pore complex</keyword>
<evidence type="ECO:0000256" key="17">
    <source>
        <dbReference type="SAM" id="MobiDB-lite"/>
    </source>
</evidence>
<dbReference type="InterPro" id="IPR008468">
    <property type="entry name" value="DMAP1"/>
</dbReference>
<gene>
    <name evidence="21" type="primary">EOG090X0755</name>
</gene>
<evidence type="ECO:0000256" key="2">
    <source>
        <dbReference type="ARBA" id="ARBA00004567"/>
    </source>
</evidence>
<dbReference type="GO" id="GO:0000822">
    <property type="term" value="F:inositol hexakisphosphate binding"/>
    <property type="evidence" value="ECO:0007669"/>
    <property type="project" value="TreeGrafter"/>
</dbReference>
<evidence type="ECO:0000256" key="8">
    <source>
        <dbReference type="ARBA" id="ARBA00023010"/>
    </source>
</evidence>
<name>A0A4Y7N380_9CRUS</name>
<feature type="region of interest" description="Disordered" evidence="17">
    <location>
        <begin position="538"/>
        <end position="560"/>
    </location>
</feature>
<evidence type="ECO:0000256" key="16">
    <source>
        <dbReference type="SAM" id="Coils"/>
    </source>
</evidence>
<dbReference type="Pfam" id="PF07817">
    <property type="entry name" value="GLE1"/>
    <property type="match status" value="1"/>
</dbReference>